<evidence type="ECO:0000256" key="6">
    <source>
        <dbReference type="ARBA" id="ARBA00034721"/>
    </source>
</evidence>
<dbReference type="AlphaFoldDB" id="A0A6B0SE19"/>
<feature type="domain" description="MARVEL" evidence="9">
    <location>
        <begin position="12"/>
        <end position="145"/>
    </location>
</feature>
<feature type="transmembrane region" description="Helical" evidence="8">
    <location>
        <begin position="158"/>
        <end position="177"/>
    </location>
</feature>
<reference evidence="11 12" key="1">
    <citation type="submission" date="2019-10" db="EMBL/GenBank/DDBJ databases">
        <title>The sequence and de novo assembly of the wild yak genome.</title>
        <authorList>
            <person name="Liu Y."/>
        </authorList>
    </citation>
    <scope>NUCLEOTIDE SEQUENCE [LARGE SCALE GENOMIC DNA]</scope>
    <source>
        <strain evidence="11">WY2019</strain>
        <tissue evidence="11">Blood</tissue>
    </source>
</reference>
<comment type="subcellular location">
    <subcellularLocation>
        <location evidence="1">Membrane</location>
        <topology evidence="1">Multi-pass membrane protein</topology>
    </subcellularLocation>
</comment>
<name>A0A6B0SE19_9CETA</name>
<accession>A0A6B0SE19</accession>
<dbReference type="PANTHER" id="PTHR17068:SF3">
    <property type="entry name" value="MYELOID-ASSOCIATED DIFFERENTIATION MARKER"/>
    <property type="match status" value="1"/>
</dbReference>
<keyword evidence="12" id="KW-1185">Reference proteome</keyword>
<evidence type="ECO:0000256" key="1">
    <source>
        <dbReference type="ARBA" id="ARBA00004141"/>
    </source>
</evidence>
<dbReference type="PANTHER" id="PTHR17068">
    <property type="entry name" value="MYELOID-ASSOCIATED DIFFERENTIATION MARKER MYADM FAMILY MEMBER"/>
    <property type="match status" value="1"/>
</dbReference>
<proteinExistence type="inferred from homology"/>
<feature type="domain" description="MARVEL" evidence="9">
    <location>
        <begin position="152"/>
        <end position="295"/>
    </location>
</feature>
<evidence type="ECO:0000256" key="2">
    <source>
        <dbReference type="ARBA" id="ARBA00022692"/>
    </source>
</evidence>
<comment type="caution">
    <text evidence="11">The sequence shown here is derived from an EMBL/GenBank/DDBJ whole genome shotgun (WGS) entry which is preliminary data.</text>
</comment>
<feature type="transmembrane region" description="Helical" evidence="8">
    <location>
        <begin position="47"/>
        <end position="73"/>
    </location>
</feature>
<organism evidence="11 12">
    <name type="scientific">Bos mutus</name>
    <name type="common">wild yak</name>
    <dbReference type="NCBI Taxonomy" id="72004"/>
    <lineage>
        <taxon>Eukaryota</taxon>
        <taxon>Metazoa</taxon>
        <taxon>Chordata</taxon>
        <taxon>Craniata</taxon>
        <taxon>Vertebrata</taxon>
        <taxon>Euteleostomi</taxon>
        <taxon>Mammalia</taxon>
        <taxon>Eutheria</taxon>
        <taxon>Laurasiatheria</taxon>
        <taxon>Artiodactyla</taxon>
        <taxon>Ruminantia</taxon>
        <taxon>Pecora</taxon>
        <taxon>Bovidae</taxon>
        <taxon>Bovinae</taxon>
        <taxon>Bos</taxon>
    </lineage>
</organism>
<evidence type="ECO:0000256" key="3">
    <source>
        <dbReference type="ARBA" id="ARBA00022737"/>
    </source>
</evidence>
<evidence type="ECO:0000256" key="7">
    <source>
        <dbReference type="PROSITE-ProRule" id="PRU00581"/>
    </source>
</evidence>
<keyword evidence="3" id="KW-0677">Repeat</keyword>
<evidence type="ECO:0000313" key="10">
    <source>
        <dbReference type="EMBL" id="MXQ82788.1"/>
    </source>
</evidence>
<dbReference type="InterPro" id="IPR047123">
    <property type="entry name" value="MYADM-like"/>
</dbReference>
<feature type="transmembrane region" description="Helical" evidence="8">
    <location>
        <begin position="12"/>
        <end position="35"/>
    </location>
</feature>
<dbReference type="InterPro" id="IPR008253">
    <property type="entry name" value="Marvel"/>
</dbReference>
<keyword evidence="5 7" id="KW-0472">Membrane</keyword>
<dbReference type="EMBL" id="VBQZ03000014">
    <property type="protein sequence ID" value="MXQ82788.1"/>
    <property type="molecule type" value="Genomic_DNA"/>
</dbReference>
<sequence length="295" mass="34463">MATRSTSTDQDYLALVWFCFRLLQLFSSCMAFWLVTSGFRKRGYGDVNIWAMLIWFLSLPISLIVVIVELCYIQSHFHFSYHMPLTDACFAAHVYLSLLVVQSIRRHQFLPYDPFIDRVNAALSFTYITCFLYGVELSCTWDCDKLKDLTCAVYTTQGVLKVLEMFVACVIFTFICNTSRHPKEPAHEWCLAIYWICFIQAVVATLLNLGSWEYRLPVQLTLLSVLLYSTALVLWWLYPVDEEIEGKPKGFWVLYMLRLTHRWNRWSRRDHRQAVAILTAINLLIYVADLVISAR</sequence>
<keyword evidence="2 7" id="KW-0812">Transmembrane</keyword>
<evidence type="ECO:0000256" key="4">
    <source>
        <dbReference type="ARBA" id="ARBA00022989"/>
    </source>
</evidence>
<keyword evidence="4 8" id="KW-1133">Transmembrane helix</keyword>
<evidence type="ECO:0000313" key="11">
    <source>
        <dbReference type="EMBL" id="MXR00151.1"/>
    </source>
</evidence>
<feature type="transmembrane region" description="Helical" evidence="8">
    <location>
        <begin position="85"/>
        <end position="104"/>
    </location>
</feature>
<dbReference type="GO" id="GO:0005886">
    <property type="term" value="C:plasma membrane"/>
    <property type="evidence" value="ECO:0007669"/>
    <property type="project" value="TreeGrafter"/>
</dbReference>
<protein>
    <recommendedName>
        <fullName evidence="9">MARVEL domain-containing protein</fullName>
    </recommendedName>
</protein>
<dbReference type="EMBL" id="VBQZ03018526">
    <property type="protein sequence ID" value="MXR00151.1"/>
    <property type="molecule type" value="Genomic_DNA"/>
</dbReference>
<feature type="transmembrane region" description="Helical" evidence="8">
    <location>
        <begin position="216"/>
        <end position="238"/>
    </location>
</feature>
<evidence type="ECO:0000259" key="9">
    <source>
        <dbReference type="PROSITE" id="PS51225"/>
    </source>
</evidence>
<dbReference type="PROSITE" id="PS51225">
    <property type="entry name" value="MARVEL"/>
    <property type="match status" value="2"/>
</dbReference>
<comment type="similarity">
    <text evidence="6">Belongs to the MAL family.</text>
</comment>
<dbReference type="Pfam" id="PF01284">
    <property type="entry name" value="MARVEL"/>
    <property type="match status" value="1"/>
</dbReference>
<evidence type="ECO:0000313" key="12">
    <source>
        <dbReference type="Proteomes" id="UP000322234"/>
    </source>
</evidence>
<feature type="transmembrane region" description="Helical" evidence="8">
    <location>
        <begin position="189"/>
        <end position="210"/>
    </location>
</feature>
<evidence type="ECO:0000256" key="8">
    <source>
        <dbReference type="SAM" id="Phobius"/>
    </source>
</evidence>
<gene>
    <name evidence="11" type="ORF">E5288_WYG009953</name>
    <name evidence="10" type="ORF">E5288_WYG022611</name>
</gene>
<feature type="transmembrane region" description="Helical" evidence="8">
    <location>
        <begin position="274"/>
        <end position="294"/>
    </location>
</feature>
<dbReference type="Proteomes" id="UP000322234">
    <property type="component" value="Unassembled WGS sequence"/>
</dbReference>
<dbReference type="GO" id="GO:0005911">
    <property type="term" value="C:cell-cell junction"/>
    <property type="evidence" value="ECO:0007669"/>
    <property type="project" value="TreeGrafter"/>
</dbReference>
<evidence type="ECO:0000256" key="5">
    <source>
        <dbReference type="ARBA" id="ARBA00023136"/>
    </source>
</evidence>